<feature type="compositionally biased region" description="Basic and acidic residues" evidence="3">
    <location>
        <begin position="36"/>
        <end position="80"/>
    </location>
</feature>
<feature type="domain" description="LSO1/LSO2" evidence="5">
    <location>
        <begin position="10"/>
        <end position="77"/>
    </location>
</feature>
<feature type="region of interest" description="Disordered" evidence="3">
    <location>
        <begin position="1"/>
        <end position="119"/>
    </location>
</feature>
<dbReference type="RefSeq" id="XP_016257810.1">
    <property type="nucleotide sequence ID" value="XM_016411769.1"/>
</dbReference>
<evidence type="ECO:0008006" key="8">
    <source>
        <dbReference type="Google" id="ProtNLM"/>
    </source>
</evidence>
<reference evidence="6 7" key="1">
    <citation type="submission" date="2015-01" db="EMBL/GenBank/DDBJ databases">
        <title>The Genome Sequence of Exophiala oligosperma CBS72588.</title>
        <authorList>
            <consortium name="The Broad Institute Genomics Platform"/>
            <person name="Cuomo C."/>
            <person name="de Hoog S."/>
            <person name="Gorbushina A."/>
            <person name="Stielow B."/>
            <person name="Teixiera M."/>
            <person name="Abouelleil A."/>
            <person name="Chapman S.B."/>
            <person name="Priest M."/>
            <person name="Young S.K."/>
            <person name="Wortman J."/>
            <person name="Nusbaum C."/>
            <person name="Birren B."/>
        </authorList>
    </citation>
    <scope>NUCLEOTIDE SEQUENCE [LARGE SCALE GENOMIC DNA]</scope>
    <source>
        <strain evidence="6 7">CBS 72588</strain>
    </source>
</reference>
<dbReference type="VEuPathDB" id="FungiDB:PV06_10237"/>
<gene>
    <name evidence="6" type="ORF">PV06_10237</name>
</gene>
<name>A0A0D2DP43_9EURO</name>
<proteinExistence type="inferred from homology"/>
<dbReference type="InterPro" id="IPR054413">
    <property type="entry name" value="LSO1/2"/>
</dbReference>
<accession>A0A0D2DP43</accession>
<evidence type="ECO:0000313" key="7">
    <source>
        <dbReference type="Proteomes" id="UP000053342"/>
    </source>
</evidence>
<feature type="compositionally biased region" description="Low complexity" evidence="3">
    <location>
        <begin position="22"/>
        <end position="35"/>
    </location>
</feature>
<evidence type="ECO:0000259" key="5">
    <source>
        <dbReference type="Pfam" id="PF22048"/>
    </source>
</evidence>
<evidence type="ECO:0000259" key="4">
    <source>
        <dbReference type="Pfam" id="PF06244"/>
    </source>
</evidence>
<evidence type="ECO:0000256" key="1">
    <source>
        <dbReference type="ARBA" id="ARBA00008296"/>
    </source>
</evidence>
<protein>
    <recommendedName>
        <fullName evidence="8">DUF1014 domain-containing protein</fullName>
    </recommendedName>
</protein>
<evidence type="ECO:0000256" key="3">
    <source>
        <dbReference type="SAM" id="MobiDB-lite"/>
    </source>
</evidence>
<evidence type="ECO:0000313" key="6">
    <source>
        <dbReference type="EMBL" id="KIW37594.1"/>
    </source>
</evidence>
<dbReference type="GO" id="GO:0003713">
    <property type="term" value="F:transcription coactivator activity"/>
    <property type="evidence" value="ECO:0007669"/>
    <property type="project" value="TreeGrafter"/>
</dbReference>
<dbReference type="OrthoDB" id="76412at2759"/>
<dbReference type="GO" id="GO:0006366">
    <property type="term" value="P:transcription by RNA polymerase II"/>
    <property type="evidence" value="ECO:0007669"/>
    <property type="project" value="TreeGrafter"/>
</dbReference>
<dbReference type="PANTHER" id="PTHR21680">
    <property type="entry name" value="COILED-COIL DOMAIN-CONTAINING PROTEIN 124"/>
    <property type="match status" value="1"/>
</dbReference>
<sequence>MGGKKGGENTKKAVGNARKADAAAAKQAAQDAKVAAVEDDKWSKGSKDNKRKEDAERKAAEAKAKKAERDAMLAEEEKSQRSTGKGANKKTAEKKTRGTLDLGQLDGEPSGGGGKSAAALNASGIDNALDALSLTGSSNEHKLDRHPERRFAAAYKAYEERRLPEVALEHPGLRKQQRIEIVRKEFEKSEENPFNQVGNVRYDASKEQLADAKRQIRDGVEKRLAEK</sequence>
<organism evidence="6 7">
    <name type="scientific">Exophiala oligosperma</name>
    <dbReference type="NCBI Taxonomy" id="215243"/>
    <lineage>
        <taxon>Eukaryota</taxon>
        <taxon>Fungi</taxon>
        <taxon>Dikarya</taxon>
        <taxon>Ascomycota</taxon>
        <taxon>Pezizomycotina</taxon>
        <taxon>Eurotiomycetes</taxon>
        <taxon>Chaetothyriomycetidae</taxon>
        <taxon>Chaetothyriales</taxon>
        <taxon>Herpotrichiellaceae</taxon>
        <taxon>Exophiala</taxon>
    </lineage>
</organism>
<keyword evidence="2" id="KW-0175">Coiled coil</keyword>
<dbReference type="Pfam" id="PF22048">
    <property type="entry name" value="LSO1_2-like"/>
    <property type="match status" value="1"/>
</dbReference>
<feature type="domain" description="Coiled-coil" evidence="4">
    <location>
        <begin position="118"/>
        <end position="196"/>
    </location>
</feature>
<dbReference type="InterPro" id="IPR054414">
    <property type="entry name" value="Ccdc124/Oxs1_C"/>
</dbReference>
<dbReference type="HOGENOM" id="CLU_069723_1_1_1"/>
<dbReference type="STRING" id="215243.A0A0D2DP43"/>
<dbReference type="InterPro" id="IPR010422">
    <property type="entry name" value="Ccdc124/Oxs1"/>
</dbReference>
<comment type="similarity">
    <text evidence="1">Belongs to the CCDC124 family.</text>
</comment>
<dbReference type="Pfam" id="PF06244">
    <property type="entry name" value="Ccdc124"/>
    <property type="match status" value="1"/>
</dbReference>
<dbReference type="EMBL" id="KN847343">
    <property type="protein sequence ID" value="KIW37594.1"/>
    <property type="molecule type" value="Genomic_DNA"/>
</dbReference>
<dbReference type="AlphaFoldDB" id="A0A0D2DP43"/>
<dbReference type="GeneID" id="27362311"/>
<dbReference type="Proteomes" id="UP000053342">
    <property type="component" value="Unassembled WGS sequence"/>
</dbReference>
<dbReference type="GO" id="GO:0005634">
    <property type="term" value="C:nucleus"/>
    <property type="evidence" value="ECO:0007669"/>
    <property type="project" value="TreeGrafter"/>
</dbReference>
<dbReference type="PANTHER" id="PTHR21680:SF0">
    <property type="entry name" value="COILED-COIL DOMAIN-CONTAINING PROTEIN 124"/>
    <property type="match status" value="1"/>
</dbReference>
<keyword evidence="7" id="KW-1185">Reference proteome</keyword>
<evidence type="ECO:0000256" key="2">
    <source>
        <dbReference type="ARBA" id="ARBA00023054"/>
    </source>
</evidence>
<feature type="compositionally biased region" description="Basic and acidic residues" evidence="3">
    <location>
        <begin position="1"/>
        <end position="11"/>
    </location>
</feature>